<evidence type="ECO:0000256" key="1">
    <source>
        <dbReference type="SAM" id="MobiDB-lite"/>
    </source>
</evidence>
<dbReference type="Proteomes" id="UP000030475">
    <property type="component" value="Unassembled WGS sequence"/>
</dbReference>
<proteinExistence type="predicted"/>
<name>A0AA40MBZ2_BURPE</name>
<sequence length="66" mass="6857">MSTNGTVRAPRCASETAGNSAKKNMPGIAPLANARDDARRHVPIGKSIAPRHRAWFACAATAAPST</sequence>
<evidence type="ECO:0000313" key="2">
    <source>
        <dbReference type="EMBL" id="KGX07475.1"/>
    </source>
</evidence>
<dbReference type="EMBL" id="JQIM01000010">
    <property type="protein sequence ID" value="KGX07475.1"/>
    <property type="molecule type" value="Genomic_DNA"/>
</dbReference>
<comment type="caution">
    <text evidence="2">The sequence shown here is derived from an EMBL/GenBank/DDBJ whole genome shotgun (WGS) entry which is preliminary data.</text>
</comment>
<dbReference type="AlphaFoldDB" id="A0AA40MBZ2"/>
<dbReference type="KEGG" id="but:X994_2006"/>
<gene>
    <name evidence="2" type="ORF">Y036_1293</name>
</gene>
<evidence type="ECO:0000313" key="3">
    <source>
        <dbReference type="Proteomes" id="UP000030475"/>
    </source>
</evidence>
<feature type="region of interest" description="Disordered" evidence="1">
    <location>
        <begin position="1"/>
        <end position="28"/>
    </location>
</feature>
<accession>A0AA40MBZ2</accession>
<protein>
    <submittedName>
        <fullName evidence="2">Copper resistance D</fullName>
    </submittedName>
</protein>
<organism evidence="2 3">
    <name type="scientific">Burkholderia pseudomallei</name>
    <name type="common">Pseudomonas pseudomallei</name>
    <dbReference type="NCBI Taxonomy" id="28450"/>
    <lineage>
        <taxon>Bacteria</taxon>
        <taxon>Pseudomonadati</taxon>
        <taxon>Pseudomonadota</taxon>
        <taxon>Betaproteobacteria</taxon>
        <taxon>Burkholderiales</taxon>
        <taxon>Burkholderiaceae</taxon>
        <taxon>Burkholderia</taxon>
        <taxon>pseudomallei group</taxon>
    </lineage>
</organism>
<dbReference type="RefSeq" id="WP_020850545.1">
    <property type="nucleotide sequence ID" value="NZ_KN150939.1"/>
</dbReference>
<reference evidence="2 3" key="1">
    <citation type="submission" date="2014-08" db="EMBL/GenBank/DDBJ databases">
        <authorList>
            <person name="Bunnell A."/>
            <person name="Chain P.S."/>
            <person name="Chertkov O."/>
            <person name="Currie B.J."/>
            <person name="Daligault H.E."/>
            <person name="Davenport K.W."/>
            <person name="Davis C."/>
            <person name="Gleasner C.D."/>
            <person name="Johnson S.L."/>
            <person name="Kaestli M."/>
            <person name="Koren S."/>
            <person name="Kunde Y.A."/>
            <person name="Mayo M."/>
            <person name="McMurry K.K."/>
            <person name="Price E.P."/>
            <person name="Reitenga K.G."/>
            <person name="Robison R."/>
            <person name="Rosovitz M.J."/>
            <person name="Sarovich D.S."/>
            <person name="Teshima H."/>
        </authorList>
    </citation>
    <scope>NUCLEOTIDE SEQUENCE [LARGE SCALE GENOMIC DNA]</scope>
    <source>
        <strain evidence="2 3">MSHR44</strain>
    </source>
</reference>